<dbReference type="EMBL" id="JAHRIQ010048401">
    <property type="protein sequence ID" value="MEQ2237143.1"/>
    <property type="molecule type" value="Genomic_DNA"/>
</dbReference>
<evidence type="ECO:0000313" key="1">
    <source>
        <dbReference type="EMBL" id="MEQ2237143.1"/>
    </source>
</evidence>
<name>A0ABV0TZV6_9TELE</name>
<protein>
    <recommendedName>
        <fullName evidence="3">Secreted protein</fullName>
    </recommendedName>
</protein>
<comment type="caution">
    <text evidence="1">The sequence shown here is derived from an EMBL/GenBank/DDBJ whole genome shotgun (WGS) entry which is preliminary data.</text>
</comment>
<gene>
    <name evidence="1" type="ORF">ILYODFUR_020160</name>
</gene>
<evidence type="ECO:0008006" key="3">
    <source>
        <dbReference type="Google" id="ProtNLM"/>
    </source>
</evidence>
<dbReference type="Proteomes" id="UP001482620">
    <property type="component" value="Unassembled WGS sequence"/>
</dbReference>
<sequence length="72" mass="8070">MAVASYWYLRRRSFCCLPLFVSGLDATAEHRSNDSPLFCGGRLKAVAEGRGKASVWRLNPPHRNVLSTQGKY</sequence>
<accession>A0ABV0TZV6</accession>
<proteinExistence type="predicted"/>
<keyword evidence="2" id="KW-1185">Reference proteome</keyword>
<evidence type="ECO:0000313" key="2">
    <source>
        <dbReference type="Proteomes" id="UP001482620"/>
    </source>
</evidence>
<reference evidence="1 2" key="1">
    <citation type="submission" date="2021-06" db="EMBL/GenBank/DDBJ databases">
        <authorList>
            <person name="Palmer J.M."/>
        </authorList>
    </citation>
    <scope>NUCLEOTIDE SEQUENCE [LARGE SCALE GENOMIC DNA]</scope>
    <source>
        <strain evidence="2">if_2019</strain>
        <tissue evidence="1">Muscle</tissue>
    </source>
</reference>
<organism evidence="1 2">
    <name type="scientific">Ilyodon furcidens</name>
    <name type="common">goldbreast splitfin</name>
    <dbReference type="NCBI Taxonomy" id="33524"/>
    <lineage>
        <taxon>Eukaryota</taxon>
        <taxon>Metazoa</taxon>
        <taxon>Chordata</taxon>
        <taxon>Craniata</taxon>
        <taxon>Vertebrata</taxon>
        <taxon>Euteleostomi</taxon>
        <taxon>Actinopterygii</taxon>
        <taxon>Neopterygii</taxon>
        <taxon>Teleostei</taxon>
        <taxon>Neoteleostei</taxon>
        <taxon>Acanthomorphata</taxon>
        <taxon>Ovalentaria</taxon>
        <taxon>Atherinomorphae</taxon>
        <taxon>Cyprinodontiformes</taxon>
        <taxon>Goodeidae</taxon>
        <taxon>Ilyodon</taxon>
    </lineage>
</organism>